<gene>
    <name evidence="1" type="ORF">SDC9_186896</name>
</gene>
<accession>A0A645HK20</accession>
<proteinExistence type="predicted"/>
<dbReference type="EMBL" id="VSSQ01095136">
    <property type="protein sequence ID" value="MPN39368.1"/>
    <property type="molecule type" value="Genomic_DNA"/>
</dbReference>
<dbReference type="AlphaFoldDB" id="A0A645HK20"/>
<evidence type="ECO:0000313" key="1">
    <source>
        <dbReference type="EMBL" id="MPN39368.1"/>
    </source>
</evidence>
<sequence length="115" mass="12452">MLRGQTEAGSVTAFQKLILIVLSAVPYRSRRMDHILGRQPVALCDFGLPRFAPVQGPALLQKLRTRCPVNGPVDPAPAEKGGVGRIADGIGLNLCDIPFDDFDSQGSHLRYKLLA</sequence>
<comment type="caution">
    <text evidence="1">The sequence shown here is derived from an EMBL/GenBank/DDBJ whole genome shotgun (WGS) entry which is preliminary data.</text>
</comment>
<name>A0A645HK20_9ZZZZ</name>
<organism evidence="1">
    <name type="scientific">bioreactor metagenome</name>
    <dbReference type="NCBI Taxonomy" id="1076179"/>
    <lineage>
        <taxon>unclassified sequences</taxon>
        <taxon>metagenomes</taxon>
        <taxon>ecological metagenomes</taxon>
    </lineage>
</organism>
<reference evidence="1" key="1">
    <citation type="submission" date="2019-08" db="EMBL/GenBank/DDBJ databases">
        <authorList>
            <person name="Kucharzyk K."/>
            <person name="Murdoch R.W."/>
            <person name="Higgins S."/>
            <person name="Loffler F."/>
        </authorList>
    </citation>
    <scope>NUCLEOTIDE SEQUENCE</scope>
</reference>
<protein>
    <submittedName>
        <fullName evidence="1">Uncharacterized protein</fullName>
    </submittedName>
</protein>